<dbReference type="PROSITE" id="PS00061">
    <property type="entry name" value="ADH_SHORT"/>
    <property type="match status" value="1"/>
</dbReference>
<evidence type="ECO:0000256" key="1">
    <source>
        <dbReference type="ARBA" id="ARBA00006484"/>
    </source>
</evidence>
<evidence type="ECO:0000313" key="4">
    <source>
        <dbReference type="Proteomes" id="UP000199392"/>
    </source>
</evidence>
<dbReference type="STRING" id="311180.SAMN04488050_102283"/>
<dbReference type="SUPFAM" id="SSF51735">
    <property type="entry name" value="NAD(P)-binding Rossmann-fold domains"/>
    <property type="match status" value="1"/>
</dbReference>
<dbReference type="PRINTS" id="PR00080">
    <property type="entry name" value="SDRFAMILY"/>
</dbReference>
<name>A0A1I6QS86_9RHOB</name>
<dbReference type="Pfam" id="PF13561">
    <property type="entry name" value="adh_short_C2"/>
    <property type="match status" value="1"/>
</dbReference>
<reference evidence="4" key="1">
    <citation type="submission" date="2016-10" db="EMBL/GenBank/DDBJ databases">
        <authorList>
            <person name="Varghese N."/>
            <person name="Submissions S."/>
        </authorList>
    </citation>
    <scope>NUCLEOTIDE SEQUENCE [LARGE SCALE GENOMIC DNA]</scope>
    <source>
        <strain evidence="4">DSM 26894</strain>
    </source>
</reference>
<dbReference type="CDD" id="cd05233">
    <property type="entry name" value="SDR_c"/>
    <property type="match status" value="1"/>
</dbReference>
<proteinExistence type="inferred from homology"/>
<accession>A0A1I6QS86</accession>
<evidence type="ECO:0000256" key="2">
    <source>
        <dbReference type="ARBA" id="ARBA00023002"/>
    </source>
</evidence>
<evidence type="ECO:0000313" key="3">
    <source>
        <dbReference type="EMBL" id="SFS55260.1"/>
    </source>
</evidence>
<dbReference type="GO" id="GO:0016491">
    <property type="term" value="F:oxidoreductase activity"/>
    <property type="evidence" value="ECO:0007669"/>
    <property type="project" value="UniProtKB-KW"/>
</dbReference>
<keyword evidence="2" id="KW-0560">Oxidoreductase</keyword>
<protein>
    <submittedName>
        <fullName evidence="3">NAD(P)-dependent dehydrogenase, short-chain alcohol dehydrogenase family</fullName>
    </submittedName>
</protein>
<dbReference type="RefSeq" id="WP_176806471.1">
    <property type="nucleotide sequence ID" value="NZ_FNCL01000001.1"/>
</dbReference>
<dbReference type="AlphaFoldDB" id="A0A1I6QS86"/>
<gene>
    <name evidence="3" type="ORF">SAMN04488050_102283</name>
</gene>
<keyword evidence="4" id="KW-1185">Reference proteome</keyword>
<sequence>MLLNGKRVVLTGAGGGIGTAMLAALKQAGAHVVACDRAGSGVQGDEVVEFDITDTAQTEAAAAKIAAAPVDVLISNAGGTRVDLIEHTDTAAILHDLQLNFTGAAVFSRALLPALRGRPEGAAAVFVASVNGLAHFGSPAYSAAKAGIIAWAKALATEEGKHGLRANVVAPGSVHTPAWDERKARQPDIFAKVTALYPLGRLVSPEEVAKAAIFLASPMASGITGTVLPVDAGLTAGNLPFIDIITA</sequence>
<dbReference type="InterPro" id="IPR002347">
    <property type="entry name" value="SDR_fam"/>
</dbReference>
<dbReference type="InterPro" id="IPR020904">
    <property type="entry name" value="Sc_DH/Rdtase_CS"/>
</dbReference>
<dbReference type="PANTHER" id="PTHR24321">
    <property type="entry name" value="DEHYDROGENASES, SHORT CHAIN"/>
    <property type="match status" value="1"/>
</dbReference>
<dbReference type="PANTHER" id="PTHR24321:SF8">
    <property type="entry name" value="ESTRADIOL 17-BETA-DEHYDROGENASE 8-RELATED"/>
    <property type="match status" value="1"/>
</dbReference>
<dbReference type="InterPro" id="IPR036291">
    <property type="entry name" value="NAD(P)-bd_dom_sf"/>
</dbReference>
<dbReference type="EMBL" id="FOZW01000002">
    <property type="protein sequence ID" value="SFS55260.1"/>
    <property type="molecule type" value="Genomic_DNA"/>
</dbReference>
<dbReference type="Proteomes" id="UP000199392">
    <property type="component" value="Unassembled WGS sequence"/>
</dbReference>
<dbReference type="PRINTS" id="PR00081">
    <property type="entry name" value="GDHRDH"/>
</dbReference>
<organism evidence="3 4">
    <name type="scientific">Alloyangia pacifica</name>
    <dbReference type="NCBI Taxonomy" id="311180"/>
    <lineage>
        <taxon>Bacteria</taxon>
        <taxon>Pseudomonadati</taxon>
        <taxon>Pseudomonadota</taxon>
        <taxon>Alphaproteobacteria</taxon>
        <taxon>Rhodobacterales</taxon>
        <taxon>Roseobacteraceae</taxon>
        <taxon>Alloyangia</taxon>
    </lineage>
</organism>
<comment type="similarity">
    <text evidence="1">Belongs to the short-chain dehydrogenases/reductases (SDR) family.</text>
</comment>
<dbReference type="Gene3D" id="3.40.50.720">
    <property type="entry name" value="NAD(P)-binding Rossmann-like Domain"/>
    <property type="match status" value="1"/>
</dbReference>